<dbReference type="EMBL" id="JACHEH010000005">
    <property type="protein sequence ID" value="MBB6168696.1"/>
    <property type="molecule type" value="Genomic_DNA"/>
</dbReference>
<dbReference type="PANTHER" id="PTHR43081">
    <property type="entry name" value="ADENYLATE CYCLASE, TERMINAL-DIFFERENTIATION SPECIFIC-RELATED"/>
    <property type="match status" value="1"/>
</dbReference>
<protein>
    <submittedName>
        <fullName evidence="3">Class 3 adenylate cyclase</fullName>
    </submittedName>
</protein>
<accession>A0A841KFI8</accession>
<dbReference type="RefSeq" id="WP_183335029.1">
    <property type="nucleotide sequence ID" value="NZ_BMHX01000005.1"/>
</dbReference>
<dbReference type="AlphaFoldDB" id="A0A841KFI8"/>
<dbReference type="InterPro" id="IPR029787">
    <property type="entry name" value="Nucleotide_cyclase"/>
</dbReference>
<dbReference type="Gene3D" id="3.30.70.1230">
    <property type="entry name" value="Nucleotide cyclase"/>
    <property type="match status" value="1"/>
</dbReference>
<reference evidence="3 4" key="1">
    <citation type="submission" date="2020-08" db="EMBL/GenBank/DDBJ databases">
        <title>Genomic Encyclopedia of Type Strains, Phase IV (KMG-IV): sequencing the most valuable type-strain genomes for metagenomic binning, comparative biology and taxonomic classification.</title>
        <authorList>
            <person name="Goeker M."/>
        </authorList>
    </citation>
    <scope>NUCLEOTIDE SEQUENCE [LARGE SCALE GENOMIC DNA]</scope>
    <source>
        <strain evidence="3 4">DSM 101465</strain>
    </source>
</reference>
<evidence type="ECO:0000313" key="4">
    <source>
        <dbReference type="Proteomes" id="UP000588017"/>
    </source>
</evidence>
<keyword evidence="1" id="KW-0472">Membrane</keyword>
<dbReference type="GO" id="GO:0004016">
    <property type="term" value="F:adenylate cyclase activity"/>
    <property type="evidence" value="ECO:0007669"/>
    <property type="project" value="UniProtKB-ARBA"/>
</dbReference>
<dbReference type="GO" id="GO:0035556">
    <property type="term" value="P:intracellular signal transduction"/>
    <property type="evidence" value="ECO:0007669"/>
    <property type="project" value="InterPro"/>
</dbReference>
<dbReference type="Proteomes" id="UP000588017">
    <property type="component" value="Unassembled WGS sequence"/>
</dbReference>
<feature type="transmembrane region" description="Helical" evidence="1">
    <location>
        <begin position="16"/>
        <end position="37"/>
    </location>
</feature>
<keyword evidence="1" id="KW-0812">Transmembrane</keyword>
<evidence type="ECO:0000259" key="2">
    <source>
        <dbReference type="PROSITE" id="PS50125"/>
    </source>
</evidence>
<name>A0A841KFI8_9HYPH</name>
<dbReference type="SMART" id="SM00044">
    <property type="entry name" value="CYCc"/>
    <property type="match status" value="1"/>
</dbReference>
<evidence type="ECO:0000313" key="3">
    <source>
        <dbReference type="EMBL" id="MBB6168696.1"/>
    </source>
</evidence>
<organism evidence="3 4">
    <name type="scientific">Chelatococcus composti</name>
    <dbReference type="NCBI Taxonomy" id="1743235"/>
    <lineage>
        <taxon>Bacteria</taxon>
        <taxon>Pseudomonadati</taxon>
        <taxon>Pseudomonadota</taxon>
        <taxon>Alphaproteobacteria</taxon>
        <taxon>Hyphomicrobiales</taxon>
        <taxon>Chelatococcaceae</taxon>
        <taxon>Chelatococcus</taxon>
    </lineage>
</organism>
<dbReference type="InterPro" id="IPR001054">
    <property type="entry name" value="A/G_cyclase"/>
</dbReference>
<dbReference type="InterPro" id="IPR050697">
    <property type="entry name" value="Adenylyl/Guanylyl_Cyclase_3/4"/>
</dbReference>
<gene>
    <name evidence="3" type="ORF">HNQ73_002333</name>
</gene>
<dbReference type="Pfam" id="PF00211">
    <property type="entry name" value="Guanylate_cyc"/>
    <property type="match status" value="1"/>
</dbReference>
<dbReference type="Pfam" id="PF11845">
    <property type="entry name" value="Tll0287-like"/>
    <property type="match status" value="1"/>
</dbReference>
<dbReference type="PANTHER" id="PTHR43081:SF18">
    <property type="entry name" value="BLL7624 PROTEIN"/>
    <property type="match status" value="1"/>
</dbReference>
<dbReference type="PROSITE" id="PS50125">
    <property type="entry name" value="GUANYLATE_CYCLASE_2"/>
    <property type="match status" value="1"/>
</dbReference>
<dbReference type="GO" id="GO:0006171">
    <property type="term" value="P:cAMP biosynthetic process"/>
    <property type="evidence" value="ECO:0007669"/>
    <property type="project" value="TreeGrafter"/>
</dbReference>
<comment type="caution">
    <text evidence="3">The sequence shown here is derived from an EMBL/GenBank/DDBJ whole genome shotgun (WGS) entry which is preliminary data.</text>
</comment>
<keyword evidence="4" id="KW-1185">Reference proteome</keyword>
<proteinExistence type="predicted"/>
<keyword evidence="1" id="KW-1133">Transmembrane helix</keyword>
<dbReference type="InterPro" id="IPR021796">
    <property type="entry name" value="Tll0287-like_dom"/>
</dbReference>
<evidence type="ECO:0000256" key="1">
    <source>
        <dbReference type="SAM" id="Phobius"/>
    </source>
</evidence>
<dbReference type="CDD" id="cd07302">
    <property type="entry name" value="CHD"/>
    <property type="match status" value="1"/>
</dbReference>
<dbReference type="SUPFAM" id="SSF55073">
    <property type="entry name" value="Nucleotide cyclase"/>
    <property type="match status" value="1"/>
</dbReference>
<feature type="transmembrane region" description="Helical" evidence="1">
    <location>
        <begin position="199"/>
        <end position="219"/>
    </location>
</feature>
<feature type="domain" description="Guanylate cyclase" evidence="2">
    <location>
        <begin position="279"/>
        <end position="414"/>
    </location>
</feature>
<sequence>MRVPVSLIPHQQPRPATFALALLLLPVVIGLPIAVWFDLRSPSARMMQGEASEIGLLIDEMRAYYANEVLGRLEGHGREAPMPTALSIELGKRISARDGAVKIRIFSDFPFRKRPGHPIDAFEQTALERLRQDATKPVVDVSGTLVDRTVRVATPIVMGPACVACHNSHPDSPKQNWRVGDVRGVQEVTVRRPIEASIFSFKALLAYIAVVAACGLAFIRMQSRQAALVRHMNGELAQANAFLGSVSAKIARYLSPQVYRSIFSGAKDVAITAERKKLTIVFSDIKDFTALTERLQPEDLTALLNEYFTEMSVIALRHGATIDKFVGDAMLLFFGDPDTRGVREDAAAAVRMALDMQAELARLNAEWRKRGLAEPLEVRMGINTGYCHVGNFGSDNRMDYTIIGAEANLAARLQAVAQPGSIIISYETYALVRDIVEADALPPITVKGISRPVVPYVVRRLAEVPEAGVIHGQAQGLDLFLDVTALDAGSAGETRRLLEQALTALDTRAGQERPRAM</sequence>